<evidence type="ECO:0000256" key="1">
    <source>
        <dbReference type="SAM" id="MobiDB-lite"/>
    </source>
</evidence>
<evidence type="ECO:0000313" key="3">
    <source>
        <dbReference type="Proteomes" id="UP001085076"/>
    </source>
</evidence>
<accession>A0A9D5HC38</accession>
<reference evidence="2" key="2">
    <citation type="journal article" date="2022" name="Hortic Res">
        <title>The genome of Dioscorea zingiberensis sheds light on the biosynthesis, origin and evolution of the medicinally important diosgenin saponins.</title>
        <authorList>
            <person name="Li Y."/>
            <person name="Tan C."/>
            <person name="Li Z."/>
            <person name="Guo J."/>
            <person name="Li S."/>
            <person name="Chen X."/>
            <person name="Wang C."/>
            <person name="Dai X."/>
            <person name="Yang H."/>
            <person name="Song W."/>
            <person name="Hou L."/>
            <person name="Xu J."/>
            <person name="Tong Z."/>
            <person name="Xu A."/>
            <person name="Yuan X."/>
            <person name="Wang W."/>
            <person name="Yang Q."/>
            <person name="Chen L."/>
            <person name="Sun Z."/>
            <person name="Wang K."/>
            <person name="Pan B."/>
            <person name="Chen J."/>
            <person name="Bao Y."/>
            <person name="Liu F."/>
            <person name="Qi X."/>
            <person name="Gang D.R."/>
            <person name="Wen J."/>
            <person name="Li J."/>
        </authorList>
    </citation>
    <scope>NUCLEOTIDE SEQUENCE</scope>
    <source>
        <strain evidence="2">Dzin_1.0</strain>
    </source>
</reference>
<dbReference type="OrthoDB" id="1892100at2759"/>
<comment type="caution">
    <text evidence="2">The sequence shown here is derived from an EMBL/GenBank/DDBJ whole genome shotgun (WGS) entry which is preliminary data.</text>
</comment>
<feature type="region of interest" description="Disordered" evidence="1">
    <location>
        <begin position="14"/>
        <end position="33"/>
    </location>
</feature>
<evidence type="ECO:0000313" key="2">
    <source>
        <dbReference type="EMBL" id="KAJ0971266.1"/>
    </source>
</evidence>
<proteinExistence type="predicted"/>
<reference evidence="2" key="1">
    <citation type="submission" date="2021-03" db="EMBL/GenBank/DDBJ databases">
        <authorList>
            <person name="Li Z."/>
            <person name="Yang C."/>
        </authorList>
    </citation>
    <scope>NUCLEOTIDE SEQUENCE</scope>
    <source>
        <strain evidence="2">Dzin_1.0</strain>
        <tissue evidence="2">Leaf</tissue>
    </source>
</reference>
<sequence>MAISITSFLKPSTSPNNHLHLTTNQPTLSSSSWGTNKEEISWRRRCMATMACIVISSGTIGFAGEANSIGVSENSPPAMETALEGKLVKWSDQRRCPPWHANSLESVVPENLPRPSSSLRSDGRASFSFQAAPRILDFVRANGGGCFSL</sequence>
<gene>
    <name evidence="2" type="ORF">J5N97_019225</name>
</gene>
<protein>
    <submittedName>
        <fullName evidence="2">Uncharacterized protein</fullName>
    </submittedName>
</protein>
<dbReference type="PANTHER" id="PTHR37210:SF2">
    <property type="entry name" value="PROTEIN CHLOROPLAST VESICULATION"/>
    <property type="match status" value="1"/>
</dbReference>
<dbReference type="EMBL" id="JAGGNH010000005">
    <property type="protein sequence ID" value="KAJ0971266.1"/>
    <property type="molecule type" value="Genomic_DNA"/>
</dbReference>
<dbReference type="AlphaFoldDB" id="A0A9D5HC38"/>
<organism evidence="2 3">
    <name type="scientific">Dioscorea zingiberensis</name>
    <dbReference type="NCBI Taxonomy" id="325984"/>
    <lineage>
        <taxon>Eukaryota</taxon>
        <taxon>Viridiplantae</taxon>
        <taxon>Streptophyta</taxon>
        <taxon>Embryophyta</taxon>
        <taxon>Tracheophyta</taxon>
        <taxon>Spermatophyta</taxon>
        <taxon>Magnoliopsida</taxon>
        <taxon>Liliopsida</taxon>
        <taxon>Dioscoreales</taxon>
        <taxon>Dioscoreaceae</taxon>
        <taxon>Dioscorea</taxon>
    </lineage>
</organism>
<keyword evidence="3" id="KW-1185">Reference proteome</keyword>
<dbReference type="PANTHER" id="PTHR37210">
    <property type="entry name" value="EXPRESSED PROTEIN"/>
    <property type="match status" value="1"/>
</dbReference>
<dbReference type="Proteomes" id="UP001085076">
    <property type="component" value="Miscellaneous, Linkage group lg05"/>
</dbReference>
<name>A0A9D5HC38_9LILI</name>
<dbReference type="InterPro" id="IPR053350">
    <property type="entry name" value="CV_Inducer"/>
</dbReference>